<dbReference type="AlphaFoldDB" id="B6AIM9"/>
<keyword evidence="9" id="KW-0226">DNA condensation</keyword>
<keyword evidence="5" id="KW-0158">Chromosome</keyword>
<keyword evidence="6" id="KW-0963">Cytoplasm</keyword>
<gene>
    <name evidence="11" type="ORF">CMU_032110</name>
</gene>
<evidence type="ECO:0000256" key="4">
    <source>
        <dbReference type="ARBA" id="ARBA00016065"/>
    </source>
</evidence>
<evidence type="ECO:0000313" key="11">
    <source>
        <dbReference type="EMBL" id="EEA08070.1"/>
    </source>
</evidence>
<evidence type="ECO:0000256" key="3">
    <source>
        <dbReference type="ARBA" id="ARBA00009471"/>
    </source>
</evidence>
<evidence type="ECO:0000256" key="6">
    <source>
        <dbReference type="ARBA" id="ARBA00022490"/>
    </source>
</evidence>
<dbReference type="VEuPathDB" id="CryptoDB:CMU_032110"/>
<protein>
    <recommendedName>
        <fullName evidence="4">Condensin complex subunit 2</fullName>
    </recommendedName>
</protein>
<evidence type="ECO:0000256" key="5">
    <source>
        <dbReference type="ARBA" id="ARBA00022454"/>
    </source>
</evidence>
<evidence type="ECO:0000256" key="7">
    <source>
        <dbReference type="ARBA" id="ARBA00022618"/>
    </source>
</evidence>
<evidence type="ECO:0000256" key="1">
    <source>
        <dbReference type="ARBA" id="ARBA00004286"/>
    </source>
</evidence>
<evidence type="ECO:0000313" key="12">
    <source>
        <dbReference type="Proteomes" id="UP000001460"/>
    </source>
</evidence>
<dbReference type="GO" id="GO:0003682">
    <property type="term" value="F:chromatin binding"/>
    <property type="evidence" value="ECO:0007669"/>
    <property type="project" value="TreeGrafter"/>
</dbReference>
<evidence type="ECO:0000256" key="9">
    <source>
        <dbReference type="ARBA" id="ARBA00023067"/>
    </source>
</evidence>
<dbReference type="PANTHER" id="PTHR13108">
    <property type="entry name" value="CONDENSIN COMPLEX SUBUNIT 2"/>
    <property type="match status" value="1"/>
</dbReference>
<proteinExistence type="inferred from homology"/>
<dbReference type="InterPro" id="IPR022816">
    <property type="entry name" value="Condensin_barren_su2"/>
</dbReference>
<dbReference type="GO" id="GO:0007076">
    <property type="term" value="P:mitotic chromosome condensation"/>
    <property type="evidence" value="ECO:0007669"/>
    <property type="project" value="InterPro"/>
</dbReference>
<dbReference type="STRING" id="441375.B6AIM9"/>
<dbReference type="RefSeq" id="XP_002142419.1">
    <property type="nucleotide sequence ID" value="XM_002142383.1"/>
</dbReference>
<comment type="subcellular location">
    <subcellularLocation>
        <location evidence="1">Chromosome</location>
    </subcellularLocation>
    <subcellularLocation>
        <location evidence="2">Cytoplasm</location>
    </subcellularLocation>
</comment>
<dbReference type="GO" id="GO:0000796">
    <property type="term" value="C:condensin complex"/>
    <property type="evidence" value="ECO:0007669"/>
    <property type="project" value="InterPro"/>
</dbReference>
<dbReference type="eggNOG" id="KOG2328">
    <property type="taxonomic scope" value="Eukaryota"/>
</dbReference>
<accession>B6AIM9</accession>
<keyword evidence="7" id="KW-0132">Cell division</keyword>
<comment type="similarity">
    <text evidence="3">Belongs to the CND2 (condensin subunit 2) family.</text>
</comment>
<dbReference type="OMA" id="FHNEMIS"/>
<organism evidence="11 12">
    <name type="scientific">Cryptosporidium muris (strain RN66)</name>
    <dbReference type="NCBI Taxonomy" id="441375"/>
    <lineage>
        <taxon>Eukaryota</taxon>
        <taxon>Sar</taxon>
        <taxon>Alveolata</taxon>
        <taxon>Apicomplexa</taxon>
        <taxon>Conoidasida</taxon>
        <taxon>Coccidia</taxon>
        <taxon>Eucoccidiorida</taxon>
        <taxon>Eimeriorina</taxon>
        <taxon>Cryptosporidiidae</taxon>
        <taxon>Cryptosporidium</taxon>
    </lineage>
</organism>
<dbReference type="PANTHER" id="PTHR13108:SF9">
    <property type="entry name" value="CONDENSIN COMPLEX SUBUNIT 2"/>
    <property type="match status" value="1"/>
</dbReference>
<keyword evidence="8" id="KW-0498">Mitosis</keyword>
<keyword evidence="10" id="KW-0131">Cell cycle</keyword>
<dbReference type="Pfam" id="PF05786">
    <property type="entry name" value="Cnd2"/>
    <property type="match status" value="1"/>
</dbReference>
<evidence type="ECO:0000256" key="2">
    <source>
        <dbReference type="ARBA" id="ARBA00004496"/>
    </source>
</evidence>
<keyword evidence="12" id="KW-1185">Reference proteome</keyword>
<evidence type="ECO:0000256" key="8">
    <source>
        <dbReference type="ARBA" id="ARBA00022776"/>
    </source>
</evidence>
<evidence type="ECO:0000256" key="10">
    <source>
        <dbReference type="ARBA" id="ARBA00023306"/>
    </source>
</evidence>
<dbReference type="GO" id="GO:0051301">
    <property type="term" value="P:cell division"/>
    <property type="evidence" value="ECO:0007669"/>
    <property type="project" value="UniProtKB-KW"/>
</dbReference>
<reference evidence="11" key="1">
    <citation type="submission" date="2008-06" db="EMBL/GenBank/DDBJ databases">
        <authorList>
            <person name="Lorenzi H."/>
            <person name="Inman J."/>
            <person name="Miller J."/>
            <person name="Schobel S."/>
            <person name="Amedeo P."/>
            <person name="Caler E.V."/>
            <person name="da Silva J."/>
        </authorList>
    </citation>
    <scope>NUCLEOTIDE SEQUENCE [LARGE SCALE GENOMIC DNA]</scope>
    <source>
        <strain evidence="11">RN66</strain>
    </source>
</reference>
<dbReference type="EMBL" id="DS989736">
    <property type="protein sequence ID" value="EEA08070.1"/>
    <property type="molecule type" value="Genomic_DNA"/>
</dbReference>
<dbReference type="Proteomes" id="UP000001460">
    <property type="component" value="Unassembled WGS sequence"/>
</dbReference>
<dbReference type="GeneID" id="6997516"/>
<name>B6AIM9_CRYMR</name>
<dbReference type="OrthoDB" id="362021at2759"/>
<dbReference type="GO" id="GO:0005737">
    <property type="term" value="C:cytoplasm"/>
    <property type="evidence" value="ECO:0007669"/>
    <property type="project" value="UniProtKB-SubCell"/>
</dbReference>
<sequence>MSNSFVSFKQSEIDPKKIKVGNRLPICISTEENQSDFRRNSLKQSSINNQDHLSNNSLSILARKKAIDRYSSSRSPHRLSGSALNQLYTQCIALLRQNKINTKNAFDIRLIEHLGDIVSSEISGDLEHRDFLIDKDCKDSESDKDHLYLENLNNTYLEDTNNIEFDAFQRAAVTLEASARIYGYRVDSTYDNACRILSEIKKGNISYESEQDKKDEQDLDIDKTCEKYDTLKDYNSKNKYLGRANKLSDHKTIVNNKDLITLNGYERNKVVIEKGYFVKKMELGAPCSSLAPLGGSSDLGVISSLLMSNIELENNHNYIDDSISLSYNISGLDSTTSDKRDNIQKQEIIAVDMVTLTGLLSVGDCFNFVQSSSSNCYRFSICSEVKSLVHLIQQIKAGLNDICNDPFPAHNALIQNNDTADILSDLSEIEHSDNNLNNSSYSNFPISNGNSTAISDNIEKISKIITRDDSSHSSIYEILQTDYNSDDNYAEQVPNICEVPCSHQENNIILLNLKSEDVLNYFTQNLMQIKMNHLTAPLYLNNDNNIKAIDIMLKKGTKKSPFHRPRQKIFKYMNIIDFDGISWIKSLIKPSNSIKMNNTAANEKFSKIFIDRNHTTSTFIYNVQHLTCLSNLVGRYIQPIPPLTLQVQNYLTNDNSTSNIIRPSIMISEQKSYTDFPIQHHIDNVDFIDIHDDFINIKQDNGEDIISIDETINNSSISSRKVILSYPALIKTLNYNTNNNLSQAITLVEPSTFNKNTHNKIINQVITGIKSSNYVNIVKVKSALNNSIQEKGEDLIDFQDILNTMDKSSLSIEDSSNLSVAICFISMLHLCNENNYCFQILDESTTNPCNRKVFVSQFGSVETHL</sequence>